<dbReference type="RefSeq" id="WP_183340478.1">
    <property type="nucleotide sequence ID" value="NZ_JACHNU010000001.1"/>
</dbReference>
<gene>
    <name evidence="1" type="ORF">BDZ31_001486</name>
</gene>
<protein>
    <submittedName>
        <fullName evidence="1">Uncharacterized protein</fullName>
    </submittedName>
</protein>
<comment type="caution">
    <text evidence="1">The sequence shown here is derived from an EMBL/GenBank/DDBJ whole genome shotgun (WGS) entry which is preliminary data.</text>
</comment>
<evidence type="ECO:0000313" key="1">
    <source>
        <dbReference type="EMBL" id="MBB4661913.1"/>
    </source>
</evidence>
<dbReference type="Proteomes" id="UP000585272">
    <property type="component" value="Unassembled WGS sequence"/>
</dbReference>
<proteinExistence type="predicted"/>
<dbReference type="AlphaFoldDB" id="A0A840ICH9"/>
<reference evidence="1 2" key="1">
    <citation type="submission" date="2020-08" db="EMBL/GenBank/DDBJ databases">
        <title>Genomic Encyclopedia of Archaeal and Bacterial Type Strains, Phase II (KMG-II): from individual species to whole genera.</title>
        <authorList>
            <person name="Goeker M."/>
        </authorList>
    </citation>
    <scope>NUCLEOTIDE SEQUENCE [LARGE SCALE GENOMIC DNA]</scope>
    <source>
        <strain evidence="1 2">DSM 23288</strain>
    </source>
</reference>
<organism evidence="1 2">
    <name type="scientific">Conexibacter arvalis</name>
    <dbReference type="NCBI Taxonomy" id="912552"/>
    <lineage>
        <taxon>Bacteria</taxon>
        <taxon>Bacillati</taxon>
        <taxon>Actinomycetota</taxon>
        <taxon>Thermoleophilia</taxon>
        <taxon>Solirubrobacterales</taxon>
        <taxon>Conexibacteraceae</taxon>
        <taxon>Conexibacter</taxon>
    </lineage>
</organism>
<evidence type="ECO:0000313" key="2">
    <source>
        <dbReference type="Proteomes" id="UP000585272"/>
    </source>
</evidence>
<keyword evidence="2" id="KW-1185">Reference proteome</keyword>
<dbReference type="EMBL" id="JACHNU010000001">
    <property type="protein sequence ID" value="MBB4661913.1"/>
    <property type="molecule type" value="Genomic_DNA"/>
</dbReference>
<name>A0A840ICH9_9ACTN</name>
<sequence>MTRRPLLVLSFVAALAGLLVAIALALAIPSTRDAAAVAAGQGDPLAPIPPRSVAAADPADPVVAPALREPPELDLVVLRPVAPPRVEATAADPLGGPRWAVRTFTADRFSRRPNGRGLYRIGKPTLCAQLGRVLGGRFGWVDAANRWRPVAFSFIAAPIACMRRGQDPRVELTTRISDPAAGSARPLNTVVWGMAGEPARAVATIGGRRLQAAETAHGVVLAVSPASERHPEGEIELRYRDGRRKLVGVSPFAEAVRHYRRSTGRDDGGARLLADPSDPFAVDYRMPDPDGGLPWGIAVARRRDGGWCRVGMGRIVGGRVGVVDLRLGTFGDTWPEADCIRYPHPLPVPTERRPLRVMYGAGWGGGPAEPVEERMSASEDPARVARRTLEGRTVVSGVAHPDVVSVTIATPRDVRTITPSRRARLFAVIYDGDFPTGEIAVSARMRDGSVHREPPLRSWF</sequence>
<accession>A0A840ICH9</accession>